<dbReference type="SMART" id="SM00530">
    <property type="entry name" value="HTH_XRE"/>
    <property type="match status" value="1"/>
</dbReference>
<evidence type="ECO:0000313" key="6">
    <source>
        <dbReference type="Proteomes" id="UP000006697"/>
    </source>
</evidence>
<keyword evidence="3" id="KW-0804">Transcription</keyword>
<dbReference type="HOGENOM" id="CLU_066192_29_4_4"/>
<dbReference type="KEGG" id="har:HEAR0512"/>
<dbReference type="InterPro" id="IPR001387">
    <property type="entry name" value="Cro/C1-type_HTH"/>
</dbReference>
<dbReference type="GO" id="GO:0003700">
    <property type="term" value="F:DNA-binding transcription factor activity"/>
    <property type="evidence" value="ECO:0007669"/>
    <property type="project" value="TreeGrafter"/>
</dbReference>
<evidence type="ECO:0000256" key="2">
    <source>
        <dbReference type="ARBA" id="ARBA00023125"/>
    </source>
</evidence>
<dbReference type="InterPro" id="IPR050807">
    <property type="entry name" value="TransReg_Diox_bact_type"/>
</dbReference>
<dbReference type="PANTHER" id="PTHR46797">
    <property type="entry name" value="HTH-TYPE TRANSCRIPTIONAL REGULATOR"/>
    <property type="match status" value="1"/>
</dbReference>
<feature type="domain" description="HTH cro/C1-type" evidence="4">
    <location>
        <begin position="21"/>
        <end position="76"/>
    </location>
</feature>
<evidence type="ECO:0000259" key="4">
    <source>
        <dbReference type="PROSITE" id="PS50943"/>
    </source>
</evidence>
<protein>
    <submittedName>
        <fullName evidence="5">Transcriptional regulator</fullName>
    </submittedName>
</protein>
<dbReference type="EMBL" id="CU207211">
    <property type="protein sequence ID" value="CAL60722.1"/>
    <property type="molecule type" value="Genomic_DNA"/>
</dbReference>
<gene>
    <name evidence="5" type="ordered locus">HEAR0512</name>
</gene>
<dbReference type="AlphaFoldDB" id="A4G2I5"/>
<dbReference type="CDD" id="cd00093">
    <property type="entry name" value="HTH_XRE"/>
    <property type="match status" value="1"/>
</dbReference>
<evidence type="ECO:0000313" key="5">
    <source>
        <dbReference type="EMBL" id="CAL60722.1"/>
    </source>
</evidence>
<dbReference type="GO" id="GO:0005829">
    <property type="term" value="C:cytosol"/>
    <property type="evidence" value="ECO:0007669"/>
    <property type="project" value="TreeGrafter"/>
</dbReference>
<dbReference type="PROSITE" id="PS50943">
    <property type="entry name" value="HTH_CROC1"/>
    <property type="match status" value="1"/>
</dbReference>
<keyword evidence="1" id="KW-0805">Transcription regulation</keyword>
<dbReference type="eggNOG" id="COG1813">
    <property type="taxonomic scope" value="Bacteria"/>
</dbReference>
<dbReference type="SUPFAM" id="SSF47413">
    <property type="entry name" value="lambda repressor-like DNA-binding domains"/>
    <property type="match status" value="1"/>
</dbReference>
<keyword evidence="6" id="KW-1185">Reference proteome</keyword>
<organism evidence="5 6">
    <name type="scientific">Herminiimonas arsenicoxydans</name>
    <dbReference type="NCBI Taxonomy" id="204773"/>
    <lineage>
        <taxon>Bacteria</taxon>
        <taxon>Pseudomonadati</taxon>
        <taxon>Pseudomonadota</taxon>
        <taxon>Betaproteobacteria</taxon>
        <taxon>Burkholderiales</taxon>
        <taxon>Oxalobacteraceae</taxon>
        <taxon>Herminiimonas</taxon>
    </lineage>
</organism>
<name>A4G2I5_HERAR</name>
<accession>A4G2I5</accession>
<evidence type="ECO:0000256" key="3">
    <source>
        <dbReference type="ARBA" id="ARBA00023163"/>
    </source>
</evidence>
<dbReference type="Gene3D" id="1.10.260.40">
    <property type="entry name" value="lambda repressor-like DNA-binding domains"/>
    <property type="match status" value="1"/>
</dbReference>
<evidence type="ECO:0000256" key="1">
    <source>
        <dbReference type="ARBA" id="ARBA00023015"/>
    </source>
</evidence>
<reference evidence="5 6" key="1">
    <citation type="journal article" date="2007" name="PLoS Genet.">
        <title>A tale of two oxidation states: bacterial colonization of arsenic-rich environments.</title>
        <authorList>
            <person name="Muller D."/>
            <person name="Medigue C."/>
            <person name="Koechler S."/>
            <person name="Barbe V."/>
            <person name="Barakat M."/>
            <person name="Talla E."/>
            <person name="Bonnefoy V."/>
            <person name="Krin E."/>
            <person name="Arsene-Ploetze F."/>
            <person name="Carapito C."/>
            <person name="Chandler M."/>
            <person name="Cournoyer B."/>
            <person name="Cruveiller S."/>
            <person name="Dossat C."/>
            <person name="Duval S."/>
            <person name="Heymann M."/>
            <person name="Leize E."/>
            <person name="Lieutaud A."/>
            <person name="Lievremont D."/>
            <person name="Makita Y."/>
            <person name="Mangenot S."/>
            <person name="Nitschke W."/>
            <person name="Ortet P."/>
            <person name="Perdrial N."/>
            <person name="Schoepp B."/>
            <person name="Siguier N."/>
            <person name="Simeonova D.D."/>
            <person name="Rouy Z."/>
            <person name="Segurens B."/>
            <person name="Turlin E."/>
            <person name="Vallenet D."/>
            <person name="Van Dorsselaer A."/>
            <person name="Weiss S."/>
            <person name="Weissenbach J."/>
            <person name="Lett M.C."/>
            <person name="Danchin A."/>
            <person name="Bertin P.N."/>
        </authorList>
    </citation>
    <scope>NUCLEOTIDE SEQUENCE [LARGE SCALE GENOMIC DNA]</scope>
    <source>
        <strain evidence="6">ULPAs1</strain>
    </source>
</reference>
<dbReference type="GO" id="GO:0003677">
    <property type="term" value="F:DNA binding"/>
    <property type="evidence" value="ECO:0007669"/>
    <property type="project" value="UniProtKB-KW"/>
</dbReference>
<dbReference type="Pfam" id="PF01381">
    <property type="entry name" value="HTH_3"/>
    <property type="match status" value="1"/>
</dbReference>
<proteinExistence type="predicted"/>
<dbReference type="OrthoDB" id="8527856at2"/>
<dbReference type="InterPro" id="IPR010982">
    <property type="entry name" value="Lambda_DNA-bd_dom_sf"/>
</dbReference>
<sequence length="78" mass="8912">MTKDSKHSDDVSLRQKYGSRLRFAREALGISQEALAEKAGLHRTYIGQVERGERNISIDNLERLADAVGEQLWEMLRP</sequence>
<dbReference type="PANTHER" id="PTHR46797:SF23">
    <property type="entry name" value="HTH-TYPE TRANSCRIPTIONAL REGULATOR SUTR"/>
    <property type="match status" value="1"/>
</dbReference>
<dbReference type="Proteomes" id="UP000006697">
    <property type="component" value="Chromosome"/>
</dbReference>
<keyword evidence="2" id="KW-0238">DNA-binding</keyword>